<proteinExistence type="predicted"/>
<keyword evidence="1" id="KW-1133">Transmembrane helix</keyword>
<keyword evidence="1" id="KW-0812">Transmembrane</keyword>
<dbReference type="InterPro" id="IPR031360">
    <property type="entry name" value="TrpP"/>
</dbReference>
<dbReference type="RefSeq" id="WP_027099434.1">
    <property type="nucleotide sequence ID" value="NZ_CABHIH010000001.1"/>
</dbReference>
<dbReference type="Pfam" id="PF17099">
    <property type="entry name" value="TrpP"/>
    <property type="match status" value="1"/>
</dbReference>
<reference evidence="2 3" key="1">
    <citation type="submission" date="2016-06" db="EMBL/GenBank/DDBJ databases">
        <authorList>
            <person name="Kjaerup R.B."/>
            <person name="Dalgaard T.S."/>
            <person name="Juul-Madsen H.R."/>
        </authorList>
    </citation>
    <scope>NUCLEOTIDE SEQUENCE [LARGE SCALE GENOMIC DNA]</scope>
    <source>
        <strain evidence="2 3">373-A1</strain>
    </source>
</reference>
<comment type="caution">
    <text evidence="2">The sequence shown here is derived from an EMBL/GenBank/DDBJ whole genome shotgun (WGS) entry which is preliminary data.</text>
</comment>
<dbReference type="AlphaFoldDB" id="A0A174A5K9"/>
<sequence>MDTKKMVLNAILIAIGVILHAISPSFGLPAQPDFALAMLFIIMLINRDYKTTIFAGIIIGIFTALTTKSPGGQLPNIIDKVITCNVMYLLMLPLREKVSNNIQGIILFVFGTLLSGTVFLTSLALISGVEGAILTTIFAVVVPTAVVNVIAGMIIYKIVEQAMRITKYNI</sequence>
<feature type="transmembrane region" description="Helical" evidence="1">
    <location>
        <begin position="132"/>
        <end position="156"/>
    </location>
</feature>
<dbReference type="EMBL" id="MAPZ01000009">
    <property type="protein sequence ID" value="OBY12133.1"/>
    <property type="molecule type" value="Genomic_DNA"/>
</dbReference>
<dbReference type="eggNOG" id="ENOG5032SBU">
    <property type="taxonomic scope" value="Bacteria"/>
</dbReference>
<evidence type="ECO:0000313" key="2">
    <source>
        <dbReference type="EMBL" id="OBY12133.1"/>
    </source>
</evidence>
<name>A0A174A5K9_9CLOT</name>
<feature type="transmembrane region" description="Helical" evidence="1">
    <location>
        <begin position="7"/>
        <end position="23"/>
    </location>
</feature>
<keyword evidence="3" id="KW-1185">Reference proteome</keyword>
<protein>
    <submittedName>
        <fullName evidence="2">Tryptophan transporter</fullName>
    </submittedName>
</protein>
<dbReference type="GeneID" id="42777282"/>
<organism evidence="2 3">
    <name type="scientific">Clostridium paraputrificum</name>
    <dbReference type="NCBI Taxonomy" id="29363"/>
    <lineage>
        <taxon>Bacteria</taxon>
        <taxon>Bacillati</taxon>
        <taxon>Bacillota</taxon>
        <taxon>Clostridia</taxon>
        <taxon>Eubacteriales</taxon>
        <taxon>Clostridiaceae</taxon>
        <taxon>Clostridium</taxon>
    </lineage>
</organism>
<dbReference type="Proteomes" id="UP000092714">
    <property type="component" value="Unassembled WGS sequence"/>
</dbReference>
<accession>A0A174A5K9</accession>
<keyword evidence="1" id="KW-0472">Membrane</keyword>
<feature type="transmembrane region" description="Helical" evidence="1">
    <location>
        <begin position="106"/>
        <end position="126"/>
    </location>
</feature>
<evidence type="ECO:0000256" key="1">
    <source>
        <dbReference type="SAM" id="Phobius"/>
    </source>
</evidence>
<evidence type="ECO:0000313" key="3">
    <source>
        <dbReference type="Proteomes" id="UP000092714"/>
    </source>
</evidence>
<dbReference type="OrthoDB" id="2243651at2"/>
<gene>
    <name evidence="2" type="ORF">CP373A1_00630</name>
</gene>